<accession>A0A1Z5IF47</accession>
<organism evidence="1 2">
    <name type="scientific">Secundilactobacillus silagei JCM 19001</name>
    <dbReference type="NCBI Taxonomy" id="1302250"/>
    <lineage>
        <taxon>Bacteria</taxon>
        <taxon>Bacillati</taxon>
        <taxon>Bacillota</taxon>
        <taxon>Bacilli</taxon>
        <taxon>Lactobacillales</taxon>
        <taxon>Lactobacillaceae</taxon>
        <taxon>Secundilactobacillus</taxon>
    </lineage>
</organism>
<comment type="caution">
    <text evidence="1">The sequence shown here is derived from an EMBL/GenBank/DDBJ whole genome shotgun (WGS) entry which is preliminary data.</text>
</comment>
<sequence>MTIKKGNQQLTTDEIEDIHTFMDQFKPLLQQLKIKAAHHDNWWAVFSL</sequence>
<gene>
    <name evidence="1" type="ORF">IWT126_00401</name>
</gene>
<evidence type="ECO:0000313" key="2">
    <source>
        <dbReference type="Proteomes" id="UP000198402"/>
    </source>
</evidence>
<dbReference type="STRING" id="1302250.GCA_001313225_01569"/>
<dbReference type="AlphaFoldDB" id="A0A1Z5IF47"/>
<keyword evidence="2" id="KW-1185">Reference proteome</keyword>
<evidence type="ECO:0000313" key="1">
    <source>
        <dbReference type="EMBL" id="GAX00387.1"/>
    </source>
</evidence>
<dbReference type="RefSeq" id="WP_159459441.1">
    <property type="nucleotide sequence ID" value="NZ_BBFL01000006.1"/>
</dbReference>
<name>A0A1Z5IF47_9LACO</name>
<dbReference type="OrthoDB" id="71707at2"/>
<protein>
    <submittedName>
        <fullName evidence="1">Uncharacterized protein</fullName>
    </submittedName>
</protein>
<dbReference type="EMBL" id="BCMG01000002">
    <property type="protein sequence ID" value="GAX00387.1"/>
    <property type="molecule type" value="Genomic_DNA"/>
</dbReference>
<proteinExistence type="predicted"/>
<reference evidence="1 2" key="1">
    <citation type="submission" date="2015-11" db="EMBL/GenBank/DDBJ databases">
        <title>Draft genome sequences of new species of the genus Lactobacillus isolated from orchardgrass silage.</title>
        <authorList>
            <person name="Tohno M."/>
            <person name="Tanizawa Y."/>
            <person name="Arita M."/>
        </authorList>
    </citation>
    <scope>NUCLEOTIDE SEQUENCE [LARGE SCALE GENOMIC DNA]</scope>
    <source>
        <strain evidence="1 2">IWT126</strain>
    </source>
</reference>
<dbReference type="Proteomes" id="UP000198402">
    <property type="component" value="Unassembled WGS sequence"/>
</dbReference>